<dbReference type="Proteomes" id="UP000308600">
    <property type="component" value="Unassembled WGS sequence"/>
</dbReference>
<reference evidence="1 2" key="1">
    <citation type="journal article" date="2019" name="Nat. Ecol. Evol.">
        <title>Megaphylogeny resolves global patterns of mushroom evolution.</title>
        <authorList>
            <person name="Varga T."/>
            <person name="Krizsan K."/>
            <person name="Foldi C."/>
            <person name="Dima B."/>
            <person name="Sanchez-Garcia M."/>
            <person name="Sanchez-Ramirez S."/>
            <person name="Szollosi G.J."/>
            <person name="Szarkandi J.G."/>
            <person name="Papp V."/>
            <person name="Albert L."/>
            <person name="Andreopoulos W."/>
            <person name="Angelini C."/>
            <person name="Antonin V."/>
            <person name="Barry K.W."/>
            <person name="Bougher N.L."/>
            <person name="Buchanan P."/>
            <person name="Buyck B."/>
            <person name="Bense V."/>
            <person name="Catcheside P."/>
            <person name="Chovatia M."/>
            <person name="Cooper J."/>
            <person name="Damon W."/>
            <person name="Desjardin D."/>
            <person name="Finy P."/>
            <person name="Geml J."/>
            <person name="Haridas S."/>
            <person name="Hughes K."/>
            <person name="Justo A."/>
            <person name="Karasinski D."/>
            <person name="Kautmanova I."/>
            <person name="Kiss B."/>
            <person name="Kocsube S."/>
            <person name="Kotiranta H."/>
            <person name="LaButti K.M."/>
            <person name="Lechner B.E."/>
            <person name="Liimatainen K."/>
            <person name="Lipzen A."/>
            <person name="Lukacs Z."/>
            <person name="Mihaltcheva S."/>
            <person name="Morgado L.N."/>
            <person name="Niskanen T."/>
            <person name="Noordeloos M.E."/>
            <person name="Ohm R.A."/>
            <person name="Ortiz-Santana B."/>
            <person name="Ovrebo C."/>
            <person name="Racz N."/>
            <person name="Riley R."/>
            <person name="Savchenko A."/>
            <person name="Shiryaev A."/>
            <person name="Soop K."/>
            <person name="Spirin V."/>
            <person name="Szebenyi C."/>
            <person name="Tomsovsky M."/>
            <person name="Tulloss R.E."/>
            <person name="Uehling J."/>
            <person name="Grigoriev I.V."/>
            <person name="Vagvolgyi C."/>
            <person name="Papp T."/>
            <person name="Martin F.M."/>
            <person name="Miettinen O."/>
            <person name="Hibbett D.S."/>
            <person name="Nagy L.G."/>
        </authorList>
    </citation>
    <scope>NUCLEOTIDE SEQUENCE [LARGE SCALE GENOMIC DNA]</scope>
    <source>
        <strain evidence="1 2">NL-1719</strain>
    </source>
</reference>
<sequence length="156" mass="17966">MARKHTIGRPSSVRGLYFPPFHSSIARTRVVGATVHPGHRVIPDYNSTFQGRRDIPVRESTVVVQYGGRVYSFRLAYRYHHIFLRNQALAEVCPETVWRGEMLVMQEGSFKSVVNIQRHDPARYAVRHFLLRMKDRLDQADTTGTIPQFIAEVDEA</sequence>
<name>A0ACD3A7B5_9AGAR</name>
<dbReference type="EMBL" id="ML208632">
    <property type="protein sequence ID" value="TFK61743.1"/>
    <property type="molecule type" value="Genomic_DNA"/>
</dbReference>
<protein>
    <submittedName>
        <fullName evidence="1">Uncharacterized protein</fullName>
    </submittedName>
</protein>
<keyword evidence="2" id="KW-1185">Reference proteome</keyword>
<evidence type="ECO:0000313" key="2">
    <source>
        <dbReference type="Proteomes" id="UP000308600"/>
    </source>
</evidence>
<accession>A0ACD3A7B5</accession>
<proteinExistence type="predicted"/>
<gene>
    <name evidence="1" type="ORF">BDN72DRAFT_903830</name>
</gene>
<organism evidence="1 2">
    <name type="scientific">Pluteus cervinus</name>
    <dbReference type="NCBI Taxonomy" id="181527"/>
    <lineage>
        <taxon>Eukaryota</taxon>
        <taxon>Fungi</taxon>
        <taxon>Dikarya</taxon>
        <taxon>Basidiomycota</taxon>
        <taxon>Agaricomycotina</taxon>
        <taxon>Agaricomycetes</taxon>
        <taxon>Agaricomycetidae</taxon>
        <taxon>Agaricales</taxon>
        <taxon>Pluteineae</taxon>
        <taxon>Pluteaceae</taxon>
        <taxon>Pluteus</taxon>
    </lineage>
</organism>
<evidence type="ECO:0000313" key="1">
    <source>
        <dbReference type="EMBL" id="TFK61743.1"/>
    </source>
</evidence>